<protein>
    <submittedName>
        <fullName evidence="2">Histidine kinase</fullName>
    </submittedName>
</protein>
<name>A0ABM6IKI9_9RHOB</name>
<dbReference type="Proteomes" id="UP000185622">
    <property type="component" value="Chromosome"/>
</dbReference>
<dbReference type="SUPFAM" id="SSF55785">
    <property type="entry name" value="PYP-like sensor domain (PAS domain)"/>
    <property type="match status" value="1"/>
</dbReference>
<gene>
    <name evidence="2" type="ORF">BMG03_17195</name>
</gene>
<dbReference type="RefSeq" id="WP_075773963.1">
    <property type="nucleotide sequence ID" value="NZ_CP019437.1"/>
</dbReference>
<dbReference type="EMBL" id="CP019437">
    <property type="protein sequence ID" value="AQS49335.1"/>
    <property type="molecule type" value="Genomic_DNA"/>
</dbReference>
<keyword evidence="2" id="KW-0808">Transferase</keyword>
<evidence type="ECO:0000259" key="1">
    <source>
        <dbReference type="Pfam" id="PF08447"/>
    </source>
</evidence>
<dbReference type="InterPro" id="IPR000014">
    <property type="entry name" value="PAS"/>
</dbReference>
<proteinExistence type="predicted"/>
<sequence length="415" mass="46561">MGQPEMRGTSEVPFALEELFYSRTDTRGVIQSGNEIFRRTAGFEWSEMIGAPHKIVRHPDTPRAVFRVLWDAIKEGYPMGAYVKNRAKGGGWYWVFAVVMPIESGYVSVRLKPTSDLSDRIHSFYRELSARERAEALDPGESAGLLRDFAERGGYSNYTAFMAYALALELTERDRRLGRTADENTRMLAELNTAMGRLTKEQFGLLRSFEALQSVPNNMRIVASRLEPSGGPVSAISENYKASSAVISERLRKFVAGRDNLCGQMAYQVARAVFQLGCARVLNEMSENFMGEEAQPSQPREGHTRDEERTLLQSLVVRGTADANAAMRQAAELADDMMDQSRDLRRQLLGLDTIRVLGRVECGRMRDTNGGLAATIDQLDSFHDDIKGRLEAILSLSEEIEHWLGRYLRAERTAA</sequence>
<keyword evidence="2" id="KW-0418">Kinase</keyword>
<dbReference type="InterPro" id="IPR035965">
    <property type="entry name" value="PAS-like_dom_sf"/>
</dbReference>
<keyword evidence="3" id="KW-1185">Reference proteome</keyword>
<dbReference type="NCBIfam" id="TIGR00229">
    <property type="entry name" value="sensory_box"/>
    <property type="match status" value="1"/>
</dbReference>
<dbReference type="GO" id="GO:0016301">
    <property type="term" value="F:kinase activity"/>
    <property type="evidence" value="ECO:0007669"/>
    <property type="project" value="UniProtKB-KW"/>
</dbReference>
<evidence type="ECO:0000313" key="3">
    <source>
        <dbReference type="Proteomes" id="UP000185622"/>
    </source>
</evidence>
<evidence type="ECO:0000313" key="2">
    <source>
        <dbReference type="EMBL" id="AQS49335.1"/>
    </source>
</evidence>
<feature type="domain" description="PAS fold-3" evidence="1">
    <location>
        <begin position="34"/>
        <end position="103"/>
    </location>
</feature>
<accession>A0ABM6IKI9</accession>
<dbReference type="Pfam" id="PF08447">
    <property type="entry name" value="PAS_3"/>
    <property type="match status" value="1"/>
</dbReference>
<reference evidence="2 3" key="1">
    <citation type="submission" date="2017-01" db="EMBL/GenBank/DDBJ databases">
        <title>The complete genome sequence of a sulfur-oxidizing marine bacterium Thioclava sp. 25B10_4T.</title>
        <authorList>
            <person name="Liu Y."/>
            <person name="Lai Q."/>
            <person name="Shao Z."/>
        </authorList>
    </citation>
    <scope>NUCLEOTIDE SEQUENCE [LARGE SCALE GENOMIC DNA]</scope>
    <source>
        <strain evidence="2 3">25B10_4</strain>
    </source>
</reference>
<dbReference type="CDD" id="cd00130">
    <property type="entry name" value="PAS"/>
    <property type="match status" value="1"/>
</dbReference>
<dbReference type="Gene3D" id="3.30.450.20">
    <property type="entry name" value="PAS domain"/>
    <property type="match status" value="1"/>
</dbReference>
<dbReference type="InterPro" id="IPR013655">
    <property type="entry name" value="PAS_fold_3"/>
</dbReference>
<organism evidence="2 3">
    <name type="scientific">Thioclava nitratireducens</name>
    <dbReference type="NCBI Taxonomy" id="1915078"/>
    <lineage>
        <taxon>Bacteria</taxon>
        <taxon>Pseudomonadati</taxon>
        <taxon>Pseudomonadota</taxon>
        <taxon>Alphaproteobacteria</taxon>
        <taxon>Rhodobacterales</taxon>
        <taxon>Paracoccaceae</taxon>
        <taxon>Thioclava</taxon>
    </lineage>
</organism>